<dbReference type="Proteomes" id="UP001279734">
    <property type="component" value="Unassembled WGS sequence"/>
</dbReference>
<comment type="caution">
    <text evidence="2">The sequence shown here is derived from an EMBL/GenBank/DDBJ whole genome shotgun (WGS) entry which is preliminary data.</text>
</comment>
<proteinExistence type="predicted"/>
<evidence type="ECO:0000313" key="2">
    <source>
        <dbReference type="EMBL" id="GMH21168.1"/>
    </source>
</evidence>
<protein>
    <submittedName>
        <fullName evidence="2">Uncharacterized protein</fullName>
    </submittedName>
</protein>
<reference evidence="2" key="1">
    <citation type="submission" date="2023-05" db="EMBL/GenBank/DDBJ databases">
        <title>Nepenthes gracilis genome sequencing.</title>
        <authorList>
            <person name="Fukushima K."/>
        </authorList>
    </citation>
    <scope>NUCLEOTIDE SEQUENCE</scope>
    <source>
        <strain evidence="2">SING2019-196</strain>
    </source>
</reference>
<feature type="region of interest" description="Disordered" evidence="1">
    <location>
        <begin position="1"/>
        <end position="91"/>
    </location>
</feature>
<feature type="compositionally biased region" description="Polar residues" evidence="1">
    <location>
        <begin position="64"/>
        <end position="76"/>
    </location>
</feature>
<dbReference type="AlphaFoldDB" id="A0AAD3SZZ7"/>
<sequence>MDSKQELHPSKSGRLKRRSQLREHAAPTQHPTESICPSTSSNSPRHQRESPPVNRLVYCPPASGISTNEASYSIEPNPTPPAAGQSPNASATGRQYCISKEICNSRSNRQLLNQDAASIQPISIIS</sequence>
<evidence type="ECO:0000313" key="3">
    <source>
        <dbReference type="Proteomes" id="UP001279734"/>
    </source>
</evidence>
<organism evidence="2 3">
    <name type="scientific">Nepenthes gracilis</name>
    <name type="common">Slender pitcher plant</name>
    <dbReference type="NCBI Taxonomy" id="150966"/>
    <lineage>
        <taxon>Eukaryota</taxon>
        <taxon>Viridiplantae</taxon>
        <taxon>Streptophyta</taxon>
        <taxon>Embryophyta</taxon>
        <taxon>Tracheophyta</taxon>
        <taxon>Spermatophyta</taxon>
        <taxon>Magnoliopsida</taxon>
        <taxon>eudicotyledons</taxon>
        <taxon>Gunneridae</taxon>
        <taxon>Pentapetalae</taxon>
        <taxon>Caryophyllales</taxon>
        <taxon>Nepenthaceae</taxon>
        <taxon>Nepenthes</taxon>
    </lineage>
</organism>
<name>A0AAD3SZZ7_NEPGR</name>
<gene>
    <name evidence="2" type="ORF">Nepgr_023010</name>
</gene>
<keyword evidence="3" id="KW-1185">Reference proteome</keyword>
<accession>A0AAD3SZZ7</accession>
<feature type="compositionally biased region" description="Polar residues" evidence="1">
    <location>
        <begin position="29"/>
        <end position="44"/>
    </location>
</feature>
<dbReference type="EMBL" id="BSYO01000022">
    <property type="protein sequence ID" value="GMH21168.1"/>
    <property type="molecule type" value="Genomic_DNA"/>
</dbReference>
<evidence type="ECO:0000256" key="1">
    <source>
        <dbReference type="SAM" id="MobiDB-lite"/>
    </source>
</evidence>